<keyword evidence="2" id="KW-0378">Hydrolase</keyword>
<dbReference type="PANTHER" id="PTHR46387:SF2">
    <property type="entry name" value="RIBONUCLEASE HI"/>
    <property type="match status" value="1"/>
</dbReference>
<dbReference type="GeneID" id="68693217"/>
<dbReference type="KEGG" id="hal:VNG_0255C"/>
<dbReference type="EMBL" id="BK010829">
    <property type="protein sequence ID" value="DAC77539.1"/>
    <property type="molecule type" value="Genomic_DNA"/>
</dbReference>
<feature type="domain" description="RNase H type-1" evidence="1">
    <location>
        <begin position="66"/>
        <end position="197"/>
    </location>
</feature>
<dbReference type="AlphaFoldDB" id="A0A510N4B4"/>
<name>A0A510N4B4_HALSA</name>
<reference evidence="2" key="3">
    <citation type="journal article" date="2019" name="Microbiol. Resour. Announc.">
        <title>The genome of the Halobacterium salinarum type strain is closely related to that of the laboratory strains NRC-1 and R1.</title>
        <authorList>
            <person name="Pfeiffer F."/>
            <person name="Marchfelder A."/>
            <person name="Habermann B.H."/>
            <person name="Dyall-Smith M."/>
        </authorList>
    </citation>
    <scope>NUCLEOTIDE SEQUENCE</scope>
    <source>
        <strain evidence="2">NRC-1</strain>
    </source>
</reference>
<accession>A0A510N4B4</accession>
<evidence type="ECO:0000259" key="1">
    <source>
        <dbReference type="PROSITE" id="PS50879"/>
    </source>
</evidence>
<gene>
    <name evidence="2" type="primary">rnhA2</name>
    <name evidence="2" type="ORF">VNG_0255C</name>
</gene>
<dbReference type="GO" id="GO:0003676">
    <property type="term" value="F:nucleic acid binding"/>
    <property type="evidence" value="ECO:0007669"/>
    <property type="project" value="InterPro"/>
</dbReference>
<dbReference type="InterPro" id="IPR012337">
    <property type="entry name" value="RNaseH-like_sf"/>
</dbReference>
<reference evidence="2" key="2">
    <citation type="journal article" date="2015" name="Life">
        <title>A manual curation strategy to improve genome annotation: application to a set of haloarchael genomes.</title>
        <authorList>
            <person name="Pfeiffer F."/>
            <person name="Oesterhelt D."/>
        </authorList>
    </citation>
    <scope>NUCLEOTIDE SEQUENCE</scope>
    <source>
        <strain evidence="2">NRC-1</strain>
    </source>
</reference>
<dbReference type="PROSITE" id="PS50879">
    <property type="entry name" value="RNASE_H_1"/>
    <property type="match status" value="1"/>
</dbReference>
<dbReference type="NCBIfam" id="NF041306">
    <property type="entry name" value="RnaseHI_Halo"/>
    <property type="match status" value="1"/>
</dbReference>
<organism evidence="2">
    <name type="scientific">Halobacterium salinarum (strain ATCC 700922 / JCM 11081 / NRC-1)</name>
    <name type="common">Halobacterium halobium</name>
    <dbReference type="NCBI Taxonomy" id="64091"/>
    <lineage>
        <taxon>Archaea</taxon>
        <taxon>Methanobacteriati</taxon>
        <taxon>Methanobacteriota</taxon>
        <taxon>Stenosarchaea group</taxon>
        <taxon>Halobacteria</taxon>
        <taxon>Halobacteriales</taxon>
        <taxon>Halobacteriaceae</taxon>
        <taxon>Halobacterium</taxon>
        <taxon>Halobacterium salinarum NRC-34001</taxon>
    </lineage>
</organism>
<dbReference type="Pfam" id="PF13456">
    <property type="entry name" value="RVT_3"/>
    <property type="match status" value="1"/>
</dbReference>
<evidence type="ECO:0000313" key="2">
    <source>
        <dbReference type="EMBL" id="DAC77539.1"/>
    </source>
</evidence>
<sequence length="199" mass="20981">MPVVECDIQTARAALADAGASFSDGNSEHELWHADLGDAHAVAYADKLVVQGGSPTDITAVVQPDRGGRVHAYFDGASRGNPGPAAVGWVLVSGDGGIVAEGGDTIGRATNNQAEYDALIAALEAAADFGFDDIELRGDSQLVEKQLTGAWDTNDPDLRRKRVRARELLTGFDDWSITHVPRATNERADALANEALDDA</sequence>
<dbReference type="CDD" id="cd09279">
    <property type="entry name" value="RNase_HI_like"/>
    <property type="match status" value="1"/>
</dbReference>
<protein>
    <submittedName>
        <fullName evidence="2">Ribonuclease H, type 1</fullName>
        <ecNumber evidence="2">3.1.26.4</ecNumber>
    </submittedName>
</protein>
<reference evidence="2" key="1">
    <citation type="journal article" date="2008" name="Genomics">
        <title>Evolution in the laboratory: the genome of Halobacterium salinarum strain R1 compared to that of strain NRC-1.</title>
        <authorList>
            <person name="Pfeiffer F."/>
            <person name="Schuster S.C."/>
            <person name="Broicher A."/>
            <person name="Falb M."/>
            <person name="Palm P."/>
            <person name="Rodewald K."/>
            <person name="Ruepp A."/>
            <person name="Soppa J."/>
            <person name="Tittor J."/>
            <person name="Oesterhelt D."/>
        </authorList>
    </citation>
    <scope>NUCLEOTIDE SEQUENCE</scope>
    <source>
        <strain evidence="2">NRC-1</strain>
    </source>
</reference>
<dbReference type="InterPro" id="IPR036397">
    <property type="entry name" value="RNaseH_sf"/>
</dbReference>
<dbReference type="InterPro" id="IPR002156">
    <property type="entry name" value="RNaseH_domain"/>
</dbReference>
<dbReference type="Gene3D" id="3.30.420.10">
    <property type="entry name" value="Ribonuclease H-like superfamily/Ribonuclease H"/>
    <property type="match status" value="1"/>
</dbReference>
<dbReference type="PANTHER" id="PTHR46387">
    <property type="entry name" value="POLYNUCLEOTIDYL TRANSFERASE, RIBONUCLEASE H-LIKE SUPERFAMILY PROTEIN"/>
    <property type="match status" value="1"/>
</dbReference>
<dbReference type="SUPFAM" id="SSF53098">
    <property type="entry name" value="Ribonuclease H-like"/>
    <property type="match status" value="1"/>
</dbReference>
<dbReference type="InterPro" id="IPR049863">
    <property type="entry name" value="RnhA-like_halobact"/>
</dbReference>
<dbReference type="RefSeq" id="WP_010902145.1">
    <property type="nucleotide sequence ID" value="NC_002607.1"/>
</dbReference>
<dbReference type="SMR" id="A0A510N4B4"/>
<dbReference type="OrthoDB" id="52651at2157"/>
<proteinExistence type="predicted"/>
<dbReference type="EC" id="3.1.26.4" evidence="2"/>
<dbReference type="GO" id="GO:0004523">
    <property type="term" value="F:RNA-DNA hybrid ribonuclease activity"/>
    <property type="evidence" value="ECO:0007669"/>
    <property type="project" value="UniProtKB-EC"/>
</dbReference>